<dbReference type="AlphaFoldDB" id="A0A383BI79"/>
<reference evidence="3" key="1">
    <citation type="submission" date="2018-05" db="EMBL/GenBank/DDBJ databases">
        <authorList>
            <person name="Lanie J.A."/>
            <person name="Ng W.-L."/>
            <person name="Kazmierczak K.M."/>
            <person name="Andrzejewski T.M."/>
            <person name="Davidsen T.M."/>
            <person name="Wayne K.J."/>
            <person name="Tettelin H."/>
            <person name="Glass J.I."/>
            <person name="Rusch D."/>
            <person name="Podicherti R."/>
            <person name="Tsui H.-C.T."/>
            <person name="Winkler M.E."/>
        </authorList>
    </citation>
    <scope>NUCLEOTIDE SEQUENCE</scope>
</reference>
<sequence length="174" mass="18854">MGELYGLGPLAGRGKVGSLTGEELTFDHRDGACRAYPSSTLPIYKFSFRGKELSMNILVTGGAGFIGSHIVDRLIADEHHVTVLDLWESEEVKSLATHSNYRFIEGSVLSDDLLSDLVATMDRVVHLAAILGTSETITTYDVEEVALVNVIGTVKLLKQCREHGVGRVVIPTTP</sequence>
<name>A0A383BI79_9ZZZZ</name>
<dbReference type="PANTHER" id="PTHR43000">
    <property type="entry name" value="DTDP-D-GLUCOSE 4,6-DEHYDRATASE-RELATED"/>
    <property type="match status" value="1"/>
</dbReference>
<gene>
    <name evidence="3" type="ORF">METZ01_LOCUS472374</name>
</gene>
<feature type="non-terminal residue" evidence="3">
    <location>
        <position position="174"/>
    </location>
</feature>
<comment type="similarity">
    <text evidence="1">Belongs to the NAD(P)-dependent epimerase/dehydratase family.</text>
</comment>
<dbReference type="Gene3D" id="3.40.50.720">
    <property type="entry name" value="NAD(P)-binding Rossmann-like Domain"/>
    <property type="match status" value="1"/>
</dbReference>
<organism evidence="3">
    <name type="scientific">marine metagenome</name>
    <dbReference type="NCBI Taxonomy" id="408172"/>
    <lineage>
        <taxon>unclassified sequences</taxon>
        <taxon>metagenomes</taxon>
        <taxon>ecological metagenomes</taxon>
    </lineage>
</organism>
<dbReference type="EMBL" id="UINC01200574">
    <property type="protein sequence ID" value="SVE19520.1"/>
    <property type="molecule type" value="Genomic_DNA"/>
</dbReference>
<proteinExistence type="inferred from homology"/>
<evidence type="ECO:0000313" key="3">
    <source>
        <dbReference type="EMBL" id="SVE19520.1"/>
    </source>
</evidence>
<dbReference type="Pfam" id="PF01370">
    <property type="entry name" value="Epimerase"/>
    <property type="match status" value="1"/>
</dbReference>
<dbReference type="SUPFAM" id="SSF51735">
    <property type="entry name" value="NAD(P)-binding Rossmann-fold domains"/>
    <property type="match status" value="1"/>
</dbReference>
<accession>A0A383BI79</accession>
<feature type="domain" description="NAD-dependent epimerase/dehydratase" evidence="2">
    <location>
        <begin position="57"/>
        <end position="170"/>
    </location>
</feature>
<protein>
    <recommendedName>
        <fullName evidence="2">NAD-dependent epimerase/dehydratase domain-containing protein</fullName>
    </recommendedName>
</protein>
<evidence type="ECO:0000259" key="2">
    <source>
        <dbReference type="Pfam" id="PF01370"/>
    </source>
</evidence>
<dbReference type="InterPro" id="IPR001509">
    <property type="entry name" value="Epimerase_deHydtase"/>
</dbReference>
<evidence type="ECO:0000256" key="1">
    <source>
        <dbReference type="ARBA" id="ARBA00007637"/>
    </source>
</evidence>
<dbReference type="InterPro" id="IPR036291">
    <property type="entry name" value="NAD(P)-bd_dom_sf"/>
</dbReference>